<dbReference type="eggNOG" id="COG1686">
    <property type="taxonomic scope" value="Bacteria"/>
</dbReference>
<evidence type="ECO:0000313" key="3">
    <source>
        <dbReference type="EMBL" id="AEK38017.1"/>
    </source>
</evidence>
<dbReference type="InterPro" id="IPR012338">
    <property type="entry name" value="Beta-lactam/transpept-like"/>
</dbReference>
<evidence type="ECO:0000256" key="1">
    <source>
        <dbReference type="SAM" id="MobiDB-lite"/>
    </source>
</evidence>
<protein>
    <submittedName>
        <fullName evidence="3">Uncharacterized protein</fullName>
    </submittedName>
</protein>
<feature type="region of interest" description="Disordered" evidence="1">
    <location>
        <begin position="26"/>
        <end position="46"/>
    </location>
</feature>
<keyword evidence="2" id="KW-0472">Membrane</keyword>
<dbReference type="AlphaFoldDB" id="G0HH29"/>
<gene>
    <name evidence="3" type="ordered locus">CVAR_2676</name>
</gene>
<dbReference type="Gene3D" id="3.40.710.10">
    <property type="entry name" value="DD-peptidase/beta-lactamase superfamily"/>
    <property type="match status" value="1"/>
</dbReference>
<accession>G0HH29</accession>
<keyword evidence="2" id="KW-0812">Transmembrane</keyword>
<dbReference type="HOGENOM" id="CLU_058592_1_0_11"/>
<dbReference type="SUPFAM" id="SSF56601">
    <property type="entry name" value="beta-lactamase/transpeptidase-like"/>
    <property type="match status" value="1"/>
</dbReference>
<dbReference type="KEGG" id="cva:CVAR_2676"/>
<proteinExistence type="predicted"/>
<keyword evidence="2" id="KW-1133">Transmembrane helix</keyword>
<reference evidence="3 4" key="1">
    <citation type="journal article" date="2011" name="BMC Genomics">
        <title>Complete genome sequence of Corynebacterium variabile DSM 44702 isolated from the surface of smear-ripened cheeses and insights into cheese ripening and flavor generation.</title>
        <authorList>
            <person name="Schroeder J."/>
            <person name="Maus I."/>
            <person name="Trost E."/>
            <person name="Tauch A."/>
        </authorList>
    </citation>
    <scope>NUCLEOTIDE SEQUENCE [LARGE SCALE GENOMIC DNA]</scope>
    <source>
        <strain evidence="4">DSM 44702 / JCM 12073 / NCIMB 30131</strain>
    </source>
</reference>
<name>G0HH29_CORVD</name>
<dbReference type="STRING" id="858619.CVAR_2676"/>
<dbReference type="Proteomes" id="UP000006659">
    <property type="component" value="Chromosome"/>
</dbReference>
<feature type="region of interest" description="Disordered" evidence="1">
    <location>
        <begin position="293"/>
        <end position="315"/>
    </location>
</feature>
<organism evidence="3 4">
    <name type="scientific">Corynebacterium variabile (strain DSM 44702 / CIP 107183 / JCM 12073 / NCIMB 30131)</name>
    <name type="common">Corynebacterium mooreparkense</name>
    <dbReference type="NCBI Taxonomy" id="858619"/>
    <lineage>
        <taxon>Bacteria</taxon>
        <taxon>Bacillati</taxon>
        <taxon>Actinomycetota</taxon>
        <taxon>Actinomycetes</taxon>
        <taxon>Mycobacteriales</taxon>
        <taxon>Corynebacteriaceae</taxon>
        <taxon>Corynebacterium</taxon>
    </lineage>
</organism>
<feature type="transmembrane region" description="Helical" evidence="2">
    <location>
        <begin position="64"/>
        <end position="85"/>
    </location>
</feature>
<sequence>MSASRSVRLLRPPRQRLQPACCRHRKVGPLRQATEEHPPLRPTNRRPSRYAEFMTAPRNARRSALTFGILGALGASTVVALAPAATAAPVPRQDGNGHIIAPGRTQITVEHTGTGFRAGTPNQHESRPALSIVKLYIADYVFAHGSAADKADATRMLQVSDDNIASRLYAKYPQSISTTANAYGLNDTHDPGFWGNSTTSTADSVTYLEAKKRQDPGSPVLAALASASPVAADGMRQDYGTAVLPGVIGTKWGWSDDRTSFTASASYGADFSVAAQTNGPAAQLTGDVVDAFRPSAPSPAPAPTPSIPGIPGLPDLQLPDLPALPALPEMPPMPALPALPALPFP</sequence>
<feature type="compositionally biased region" description="Pro residues" evidence="1">
    <location>
        <begin position="296"/>
        <end position="308"/>
    </location>
</feature>
<dbReference type="EMBL" id="CP002917">
    <property type="protein sequence ID" value="AEK38017.1"/>
    <property type="molecule type" value="Genomic_DNA"/>
</dbReference>
<evidence type="ECO:0000256" key="2">
    <source>
        <dbReference type="SAM" id="Phobius"/>
    </source>
</evidence>
<evidence type="ECO:0000313" key="4">
    <source>
        <dbReference type="Proteomes" id="UP000006659"/>
    </source>
</evidence>